<name>A0A7J7JK91_BUGNE</name>
<gene>
    <name evidence="2" type="ORF">EB796_015650</name>
</gene>
<accession>A0A7J7JK91</accession>
<dbReference type="Proteomes" id="UP000593567">
    <property type="component" value="Unassembled WGS sequence"/>
</dbReference>
<feature type="compositionally biased region" description="Polar residues" evidence="1">
    <location>
        <begin position="1"/>
        <end position="17"/>
    </location>
</feature>
<proteinExistence type="predicted"/>
<protein>
    <submittedName>
        <fullName evidence="2">Uncharacterized protein</fullName>
    </submittedName>
</protein>
<comment type="caution">
    <text evidence="2">The sequence shown here is derived from an EMBL/GenBank/DDBJ whole genome shotgun (WGS) entry which is preliminary data.</text>
</comment>
<reference evidence="2" key="1">
    <citation type="submission" date="2020-06" db="EMBL/GenBank/DDBJ databases">
        <title>Draft genome of Bugula neritina, a colonial animal packing powerful symbionts and potential medicines.</title>
        <authorList>
            <person name="Rayko M."/>
        </authorList>
    </citation>
    <scope>NUCLEOTIDE SEQUENCE [LARGE SCALE GENOMIC DNA]</scope>
    <source>
        <strain evidence="2">Kwan_BN1</strain>
    </source>
</reference>
<keyword evidence="3" id="KW-1185">Reference proteome</keyword>
<dbReference type="EMBL" id="VXIV02002365">
    <property type="protein sequence ID" value="KAF6026041.1"/>
    <property type="molecule type" value="Genomic_DNA"/>
</dbReference>
<dbReference type="AlphaFoldDB" id="A0A7J7JK91"/>
<feature type="region of interest" description="Disordered" evidence="1">
    <location>
        <begin position="1"/>
        <end position="49"/>
    </location>
</feature>
<sequence>MDEPNSFQQLHRSSALSPSERVRRSDSVKSEGRRVSRLRASSNVSENKKYKQYYNRINESDNKSSQLGHMVYRQKRFSSSMIHLNMFL</sequence>
<organism evidence="2 3">
    <name type="scientific">Bugula neritina</name>
    <name type="common">Brown bryozoan</name>
    <name type="synonym">Sertularia neritina</name>
    <dbReference type="NCBI Taxonomy" id="10212"/>
    <lineage>
        <taxon>Eukaryota</taxon>
        <taxon>Metazoa</taxon>
        <taxon>Spiralia</taxon>
        <taxon>Lophotrochozoa</taxon>
        <taxon>Bryozoa</taxon>
        <taxon>Gymnolaemata</taxon>
        <taxon>Cheilostomatida</taxon>
        <taxon>Flustrina</taxon>
        <taxon>Buguloidea</taxon>
        <taxon>Bugulidae</taxon>
        <taxon>Bugula</taxon>
    </lineage>
</organism>
<evidence type="ECO:0000256" key="1">
    <source>
        <dbReference type="SAM" id="MobiDB-lite"/>
    </source>
</evidence>
<feature type="compositionally biased region" description="Basic and acidic residues" evidence="1">
    <location>
        <begin position="20"/>
        <end position="34"/>
    </location>
</feature>
<evidence type="ECO:0000313" key="2">
    <source>
        <dbReference type="EMBL" id="KAF6026041.1"/>
    </source>
</evidence>
<evidence type="ECO:0000313" key="3">
    <source>
        <dbReference type="Proteomes" id="UP000593567"/>
    </source>
</evidence>